<keyword evidence="2" id="KW-0812">Transmembrane</keyword>
<gene>
    <name evidence="3" type="ORF">g.125036</name>
</gene>
<protein>
    <submittedName>
        <fullName evidence="3">Uncharacterized protein</fullName>
    </submittedName>
</protein>
<name>A0A2S2P8U8_SCHGA</name>
<sequence length="166" mass="19147">MYSFITSHLVSHHFVMDCVIRIEDDLVNTIYLAPKMNKKIFVLLFIIMTLMTCECLKINKLQRENNKLREEARTLMDEIKKISFKLVQQEQETVITNVTIHEVNKLEMVYAGIKQSLNLLKNVFNKGPSNSNNINNNNGTVILQGNNNTVNNYPNCNHTLHSNNLP</sequence>
<evidence type="ECO:0000256" key="1">
    <source>
        <dbReference type="SAM" id="Coils"/>
    </source>
</evidence>
<dbReference type="AlphaFoldDB" id="A0A2S2P8U8"/>
<keyword evidence="2" id="KW-0472">Membrane</keyword>
<organism evidence="3">
    <name type="scientific">Schizaphis graminum</name>
    <name type="common">Green bug aphid</name>
    <dbReference type="NCBI Taxonomy" id="13262"/>
    <lineage>
        <taxon>Eukaryota</taxon>
        <taxon>Metazoa</taxon>
        <taxon>Ecdysozoa</taxon>
        <taxon>Arthropoda</taxon>
        <taxon>Hexapoda</taxon>
        <taxon>Insecta</taxon>
        <taxon>Pterygota</taxon>
        <taxon>Neoptera</taxon>
        <taxon>Paraneoptera</taxon>
        <taxon>Hemiptera</taxon>
        <taxon>Sternorrhyncha</taxon>
        <taxon>Aphidomorpha</taxon>
        <taxon>Aphidoidea</taxon>
        <taxon>Aphididae</taxon>
        <taxon>Aphidini</taxon>
        <taxon>Schizaphis</taxon>
    </lineage>
</organism>
<accession>A0A2S2P8U8</accession>
<evidence type="ECO:0000313" key="3">
    <source>
        <dbReference type="EMBL" id="MBY25618.1"/>
    </source>
</evidence>
<feature type="transmembrane region" description="Helical" evidence="2">
    <location>
        <begin position="40"/>
        <end position="59"/>
    </location>
</feature>
<dbReference type="EMBL" id="GGMR01012999">
    <property type="protein sequence ID" value="MBY25618.1"/>
    <property type="molecule type" value="Transcribed_RNA"/>
</dbReference>
<keyword evidence="2" id="KW-1133">Transmembrane helix</keyword>
<feature type="coiled-coil region" evidence="1">
    <location>
        <begin position="51"/>
        <end position="85"/>
    </location>
</feature>
<evidence type="ECO:0000256" key="2">
    <source>
        <dbReference type="SAM" id="Phobius"/>
    </source>
</evidence>
<keyword evidence="1" id="KW-0175">Coiled coil</keyword>
<proteinExistence type="predicted"/>
<reference evidence="3" key="1">
    <citation type="submission" date="2018-04" db="EMBL/GenBank/DDBJ databases">
        <title>Transcriptome of Schizaphis graminum biotype I.</title>
        <authorList>
            <person name="Scully E.D."/>
            <person name="Geib S.M."/>
            <person name="Palmer N.A."/>
            <person name="Koch K."/>
            <person name="Bradshaw J."/>
            <person name="Heng-Moss T."/>
            <person name="Sarath G."/>
        </authorList>
    </citation>
    <scope>NUCLEOTIDE SEQUENCE</scope>
</reference>